<organism evidence="2 3">
    <name type="scientific">Favolaschia claudopus</name>
    <dbReference type="NCBI Taxonomy" id="2862362"/>
    <lineage>
        <taxon>Eukaryota</taxon>
        <taxon>Fungi</taxon>
        <taxon>Dikarya</taxon>
        <taxon>Basidiomycota</taxon>
        <taxon>Agaricomycotina</taxon>
        <taxon>Agaricomycetes</taxon>
        <taxon>Agaricomycetidae</taxon>
        <taxon>Agaricales</taxon>
        <taxon>Marasmiineae</taxon>
        <taxon>Mycenaceae</taxon>
        <taxon>Favolaschia</taxon>
    </lineage>
</organism>
<dbReference type="Proteomes" id="UP001362999">
    <property type="component" value="Unassembled WGS sequence"/>
</dbReference>
<feature type="signal peptide" evidence="1">
    <location>
        <begin position="1"/>
        <end position="20"/>
    </location>
</feature>
<gene>
    <name evidence="2" type="ORF">R3P38DRAFT_61410</name>
</gene>
<reference evidence="2 3" key="1">
    <citation type="journal article" date="2024" name="J Genomics">
        <title>Draft genome sequencing and assembly of Favolaschia claudopus CIRM-BRFM 2984 isolated from oak limbs.</title>
        <authorList>
            <person name="Navarro D."/>
            <person name="Drula E."/>
            <person name="Chaduli D."/>
            <person name="Cazenave R."/>
            <person name="Ahrendt S."/>
            <person name="Wang J."/>
            <person name="Lipzen A."/>
            <person name="Daum C."/>
            <person name="Barry K."/>
            <person name="Grigoriev I.V."/>
            <person name="Favel A."/>
            <person name="Rosso M.N."/>
            <person name="Martin F."/>
        </authorList>
    </citation>
    <scope>NUCLEOTIDE SEQUENCE [LARGE SCALE GENOMIC DNA]</scope>
    <source>
        <strain evidence="2 3">CIRM-BRFM 2984</strain>
    </source>
</reference>
<dbReference type="AlphaFoldDB" id="A0AAW0EKA2"/>
<keyword evidence="1" id="KW-0732">Signal</keyword>
<evidence type="ECO:0000313" key="2">
    <source>
        <dbReference type="EMBL" id="KAK7064926.1"/>
    </source>
</evidence>
<feature type="chain" id="PRO_5043732182" description="Apple domain-containing protein" evidence="1">
    <location>
        <begin position="21"/>
        <end position="110"/>
    </location>
</feature>
<accession>A0AAW0EKA2</accession>
<sequence length="110" mass="11569">MLAISTLFAAFVSFAVSSSAAPSPQLGSTFAVYPGWDMDNGNFQTIFNITELACMRTCSADNGCVAYAMDPYGSIRTPGPACFLKNSVNLTSFTMQIDDVSVGLIGQCGT</sequence>
<comment type="caution">
    <text evidence="2">The sequence shown here is derived from an EMBL/GenBank/DDBJ whole genome shotgun (WGS) entry which is preliminary data.</text>
</comment>
<evidence type="ECO:0008006" key="4">
    <source>
        <dbReference type="Google" id="ProtNLM"/>
    </source>
</evidence>
<proteinExistence type="predicted"/>
<protein>
    <recommendedName>
        <fullName evidence="4">Apple domain-containing protein</fullName>
    </recommendedName>
</protein>
<name>A0AAW0EKA2_9AGAR</name>
<dbReference type="Gene3D" id="3.50.4.10">
    <property type="entry name" value="Hepatocyte Growth Factor"/>
    <property type="match status" value="1"/>
</dbReference>
<evidence type="ECO:0000256" key="1">
    <source>
        <dbReference type="SAM" id="SignalP"/>
    </source>
</evidence>
<keyword evidence="3" id="KW-1185">Reference proteome</keyword>
<evidence type="ECO:0000313" key="3">
    <source>
        <dbReference type="Proteomes" id="UP001362999"/>
    </source>
</evidence>
<dbReference type="EMBL" id="JAWWNJ010000001">
    <property type="protein sequence ID" value="KAK7064926.1"/>
    <property type="molecule type" value="Genomic_DNA"/>
</dbReference>